<evidence type="ECO:0000259" key="1">
    <source>
        <dbReference type="Pfam" id="PF01965"/>
    </source>
</evidence>
<accession>A0A4P6JN96</accession>
<dbReference type="InterPro" id="IPR002818">
    <property type="entry name" value="DJ-1/PfpI"/>
</dbReference>
<evidence type="ECO:0000313" key="3">
    <source>
        <dbReference type="Proteomes" id="UP000290365"/>
    </source>
</evidence>
<reference evidence="2 3" key="1">
    <citation type="submission" date="2019-01" db="EMBL/GenBank/DDBJ databases">
        <title>Ktedonosporobacter rubrisoli SCAWS-G2.</title>
        <authorList>
            <person name="Huang Y."/>
            <person name="Yan B."/>
        </authorList>
    </citation>
    <scope>NUCLEOTIDE SEQUENCE [LARGE SCALE GENOMIC DNA]</scope>
    <source>
        <strain evidence="2 3">SCAWS-G2</strain>
    </source>
</reference>
<dbReference type="InterPro" id="IPR052158">
    <property type="entry name" value="INH-QAR"/>
</dbReference>
<dbReference type="KEGG" id="kbs:EPA93_12100"/>
<keyword evidence="3" id="KW-1185">Reference proteome</keyword>
<dbReference type="Proteomes" id="UP000290365">
    <property type="component" value="Chromosome"/>
</dbReference>
<dbReference type="PANTHER" id="PTHR43130:SF2">
    <property type="entry name" value="DJ-1_PFPI DOMAIN-CONTAINING PROTEIN"/>
    <property type="match status" value="1"/>
</dbReference>
<dbReference type="AlphaFoldDB" id="A0A4P6JN96"/>
<evidence type="ECO:0000313" key="2">
    <source>
        <dbReference type="EMBL" id="QBD76705.1"/>
    </source>
</evidence>
<dbReference type="RefSeq" id="WP_129887742.1">
    <property type="nucleotide sequence ID" value="NZ_CP035758.1"/>
</dbReference>
<dbReference type="CDD" id="cd03139">
    <property type="entry name" value="GATase1_PfpI_2"/>
    <property type="match status" value="1"/>
</dbReference>
<dbReference type="OrthoDB" id="6382410at2"/>
<dbReference type="Pfam" id="PF01965">
    <property type="entry name" value="DJ-1_PfpI"/>
    <property type="match status" value="1"/>
</dbReference>
<name>A0A4P6JN96_KTERU</name>
<dbReference type="SUPFAM" id="SSF52317">
    <property type="entry name" value="Class I glutamine amidotransferase-like"/>
    <property type="match status" value="1"/>
</dbReference>
<dbReference type="EMBL" id="CP035758">
    <property type="protein sequence ID" value="QBD76705.1"/>
    <property type="molecule type" value="Genomic_DNA"/>
</dbReference>
<dbReference type="PANTHER" id="PTHR43130">
    <property type="entry name" value="ARAC-FAMILY TRANSCRIPTIONAL REGULATOR"/>
    <property type="match status" value="1"/>
</dbReference>
<dbReference type="GO" id="GO:0006355">
    <property type="term" value="P:regulation of DNA-templated transcription"/>
    <property type="evidence" value="ECO:0007669"/>
    <property type="project" value="TreeGrafter"/>
</dbReference>
<organism evidence="2 3">
    <name type="scientific">Ktedonosporobacter rubrisoli</name>
    <dbReference type="NCBI Taxonomy" id="2509675"/>
    <lineage>
        <taxon>Bacteria</taxon>
        <taxon>Bacillati</taxon>
        <taxon>Chloroflexota</taxon>
        <taxon>Ktedonobacteria</taxon>
        <taxon>Ktedonobacterales</taxon>
        <taxon>Ktedonosporobacteraceae</taxon>
        <taxon>Ktedonosporobacter</taxon>
    </lineage>
</organism>
<proteinExistence type="predicted"/>
<protein>
    <submittedName>
        <fullName evidence="2">DJ-1/PfpI family protein</fullName>
    </submittedName>
</protein>
<dbReference type="InterPro" id="IPR029062">
    <property type="entry name" value="Class_I_gatase-like"/>
</dbReference>
<feature type="domain" description="DJ-1/PfpI" evidence="1">
    <location>
        <begin position="2"/>
        <end position="174"/>
    </location>
</feature>
<gene>
    <name evidence="2" type="ORF">EPA93_12100</name>
</gene>
<dbReference type="Gene3D" id="3.40.50.880">
    <property type="match status" value="1"/>
</dbReference>
<sequence length="208" mass="22238">MDIAIVLFEGFEEMDALAPFSVFQQVTMHRQDMHVRLVSYDGAEEVTAAHGLRVRVDETLSLESPPDVLIVPGGGWASRAERGAWAEAEQGVLPAHLARFKQAGVTMGAVCTGSLLLAKAGLLAGRPATTHHLAIEDLRAAGAQIINARVVDDGDVVTAGGVTSGLDLALWLIERYFGAEIAISIESLLEYERRGTVWQHGPQTAKSA</sequence>